<evidence type="ECO:0000313" key="2">
    <source>
        <dbReference type="EMBL" id="KAJ9583025.1"/>
    </source>
</evidence>
<name>A0AAD7ZLU7_DIPPU</name>
<evidence type="ECO:0000313" key="3">
    <source>
        <dbReference type="Proteomes" id="UP001233999"/>
    </source>
</evidence>
<dbReference type="Proteomes" id="UP001233999">
    <property type="component" value="Unassembled WGS sequence"/>
</dbReference>
<comment type="caution">
    <text evidence="2">The sequence shown here is derived from an EMBL/GenBank/DDBJ whole genome shotgun (WGS) entry which is preliminary data.</text>
</comment>
<protein>
    <submittedName>
        <fullName evidence="2">Uncharacterized protein</fullName>
    </submittedName>
</protein>
<proteinExistence type="predicted"/>
<dbReference type="AlphaFoldDB" id="A0AAD7ZLU7"/>
<feature type="non-terminal residue" evidence="2">
    <location>
        <position position="497"/>
    </location>
</feature>
<keyword evidence="3" id="KW-1185">Reference proteome</keyword>
<accession>A0AAD7ZLU7</accession>
<evidence type="ECO:0000256" key="1">
    <source>
        <dbReference type="SAM" id="MobiDB-lite"/>
    </source>
</evidence>
<reference evidence="2" key="2">
    <citation type="submission" date="2023-05" db="EMBL/GenBank/DDBJ databases">
        <authorList>
            <person name="Fouks B."/>
        </authorList>
    </citation>
    <scope>NUCLEOTIDE SEQUENCE</scope>
    <source>
        <strain evidence="2">Stay&amp;Tobe</strain>
        <tissue evidence="2">Testes</tissue>
    </source>
</reference>
<sequence>MRTNNDTIMEYSSIPYTTIHNISSLKPDSEDKDYEILHVRPTRKFSGRLDHLLQVDYEYDDNSIDMKLTDKYFLLENLLSPLPTWLTMDLIYRRFVVTRTETYNLELSAVHEYNNGQEPIGDNSQEKVPSKKRRNRKSRSLSGQEPNPAIPTFEYPDSEDRRLEFLRKSRQLTGNATASVLDLSAAKRTGNLLFDYDYFVATVAHSVSLVNGTSTYLVFYNHMMHEYSQQYEKQACLYTHVDKPKPPLLNFEDALNFDPTSTVKMIMNAGDTCREGGQAVVEGQMKRNDDYTSFMENSALAQECVAEMVQNNTNILRACQNVTYHAGDLRNYTLTAKYDDDFPNFIKLMVYKYYSLLREQYYSHVREDPFTYTQPLSPHMQLATMNMTVDNLGETVNMSLLTPIGASNFTNVQLSGWRRPLMIENLLRSPLQRILLYELPLYYKTKCSLDTGVINTFDNNTIYGHFDNDEYTVMEVTENTQTLKTFAVTMKIQDTYK</sequence>
<organism evidence="2 3">
    <name type="scientific">Diploptera punctata</name>
    <name type="common">Pacific beetle cockroach</name>
    <dbReference type="NCBI Taxonomy" id="6984"/>
    <lineage>
        <taxon>Eukaryota</taxon>
        <taxon>Metazoa</taxon>
        <taxon>Ecdysozoa</taxon>
        <taxon>Arthropoda</taxon>
        <taxon>Hexapoda</taxon>
        <taxon>Insecta</taxon>
        <taxon>Pterygota</taxon>
        <taxon>Neoptera</taxon>
        <taxon>Polyneoptera</taxon>
        <taxon>Dictyoptera</taxon>
        <taxon>Blattodea</taxon>
        <taxon>Blaberoidea</taxon>
        <taxon>Blaberidae</taxon>
        <taxon>Diplopterinae</taxon>
        <taxon>Diploptera</taxon>
    </lineage>
</organism>
<gene>
    <name evidence="2" type="ORF">L9F63_022641</name>
</gene>
<dbReference type="EMBL" id="JASPKZ010007691">
    <property type="protein sequence ID" value="KAJ9583025.1"/>
    <property type="molecule type" value="Genomic_DNA"/>
</dbReference>
<feature type="compositionally biased region" description="Basic residues" evidence="1">
    <location>
        <begin position="130"/>
        <end position="139"/>
    </location>
</feature>
<feature type="region of interest" description="Disordered" evidence="1">
    <location>
        <begin position="114"/>
        <end position="155"/>
    </location>
</feature>
<reference evidence="2" key="1">
    <citation type="journal article" date="2023" name="IScience">
        <title>Live-bearing cockroach genome reveals convergent evolutionary mechanisms linked to viviparity in insects and beyond.</title>
        <authorList>
            <person name="Fouks B."/>
            <person name="Harrison M.C."/>
            <person name="Mikhailova A.A."/>
            <person name="Marchal E."/>
            <person name="English S."/>
            <person name="Carruthers M."/>
            <person name="Jennings E.C."/>
            <person name="Chiamaka E.L."/>
            <person name="Frigard R.A."/>
            <person name="Pippel M."/>
            <person name="Attardo G.M."/>
            <person name="Benoit J.B."/>
            <person name="Bornberg-Bauer E."/>
            <person name="Tobe S.S."/>
        </authorList>
    </citation>
    <scope>NUCLEOTIDE SEQUENCE</scope>
    <source>
        <strain evidence="2">Stay&amp;Tobe</strain>
    </source>
</reference>